<dbReference type="AlphaFoldDB" id="A0A5M9J566"/>
<comment type="caution">
    <text evidence="1">The sequence shown here is derived from an EMBL/GenBank/DDBJ whole genome shotgun (WGS) entry which is preliminary data.</text>
</comment>
<evidence type="ECO:0000313" key="2">
    <source>
        <dbReference type="Proteomes" id="UP000322873"/>
    </source>
</evidence>
<accession>A0A5M9J566</accession>
<protein>
    <submittedName>
        <fullName evidence="1">Uncharacterized protein</fullName>
    </submittedName>
</protein>
<dbReference type="EMBL" id="VICG01000015">
    <property type="protein sequence ID" value="KAA8564474.1"/>
    <property type="molecule type" value="Genomic_DNA"/>
</dbReference>
<organism evidence="1 2">
    <name type="scientific">Monilinia fructicola</name>
    <name type="common">Brown rot fungus</name>
    <name type="synonym">Ciboria fructicola</name>
    <dbReference type="NCBI Taxonomy" id="38448"/>
    <lineage>
        <taxon>Eukaryota</taxon>
        <taxon>Fungi</taxon>
        <taxon>Dikarya</taxon>
        <taxon>Ascomycota</taxon>
        <taxon>Pezizomycotina</taxon>
        <taxon>Leotiomycetes</taxon>
        <taxon>Helotiales</taxon>
        <taxon>Sclerotiniaceae</taxon>
        <taxon>Monilinia</taxon>
    </lineage>
</organism>
<gene>
    <name evidence="1" type="ORF">EYC84_011407</name>
</gene>
<keyword evidence="2" id="KW-1185">Reference proteome</keyword>
<dbReference type="Proteomes" id="UP000322873">
    <property type="component" value="Unassembled WGS sequence"/>
</dbReference>
<evidence type="ECO:0000313" key="1">
    <source>
        <dbReference type="EMBL" id="KAA8564474.1"/>
    </source>
</evidence>
<proteinExistence type="predicted"/>
<reference evidence="1 2" key="1">
    <citation type="submission" date="2019-06" db="EMBL/GenBank/DDBJ databases">
        <title>Genome Sequence of the Brown Rot Fungal Pathogen Monilinia fructicola.</title>
        <authorList>
            <person name="De Miccolis Angelini R.M."/>
            <person name="Landi L."/>
            <person name="Abate D."/>
            <person name="Pollastro S."/>
            <person name="Romanazzi G."/>
            <person name="Faretra F."/>
        </authorList>
    </citation>
    <scope>NUCLEOTIDE SEQUENCE [LARGE SCALE GENOMIC DNA]</scope>
    <source>
        <strain evidence="1 2">Mfrc123</strain>
    </source>
</reference>
<sequence length="83" mass="9669">MSGFALTYLTFKLSESKIHTTEAPSQSIHPRPLRVSRNVFKCNQRSSQIKAKVSQGRIKVYSSIHPFHNYRPFPSPIRIRYYS</sequence>
<name>A0A5M9J566_MONFR</name>